<comment type="caution">
    <text evidence="3">The sequence shown here is derived from an EMBL/GenBank/DDBJ whole genome shotgun (WGS) entry which is preliminary data.</text>
</comment>
<feature type="transmembrane region" description="Helical" evidence="1">
    <location>
        <begin position="120"/>
        <end position="144"/>
    </location>
</feature>
<dbReference type="VEuPathDB" id="ToxoDB:TGDOM2_257460"/>
<dbReference type="EMBL" id="AHZU02001529">
    <property type="protein sequence ID" value="KFG31415.1"/>
    <property type="molecule type" value="Genomic_DNA"/>
</dbReference>
<dbReference type="OrthoDB" id="329127at2759"/>
<name>A0A086JGZ7_TOXGO</name>
<gene>
    <name evidence="3" type="ORF">TGDOM2_257460</name>
</gene>
<feature type="chain" id="PRO_5001808172" evidence="2">
    <location>
        <begin position="23"/>
        <end position="175"/>
    </location>
</feature>
<keyword evidence="1" id="KW-0472">Membrane</keyword>
<evidence type="ECO:0000313" key="3">
    <source>
        <dbReference type="EMBL" id="KFG31415.1"/>
    </source>
</evidence>
<protein>
    <submittedName>
        <fullName evidence="3">Putative transmembrane protein</fullName>
    </submittedName>
</protein>
<proteinExistence type="predicted"/>
<organism evidence="3 4">
    <name type="scientific">Toxoplasma gondii GAB2-2007-GAL-DOM2</name>
    <dbReference type="NCBI Taxonomy" id="1130820"/>
    <lineage>
        <taxon>Eukaryota</taxon>
        <taxon>Sar</taxon>
        <taxon>Alveolata</taxon>
        <taxon>Apicomplexa</taxon>
        <taxon>Conoidasida</taxon>
        <taxon>Coccidia</taxon>
        <taxon>Eucoccidiorida</taxon>
        <taxon>Eimeriorina</taxon>
        <taxon>Sarcocystidae</taxon>
        <taxon>Toxoplasma</taxon>
    </lineage>
</organism>
<keyword evidence="1 3" id="KW-0812">Transmembrane</keyword>
<evidence type="ECO:0000256" key="1">
    <source>
        <dbReference type="SAM" id="Phobius"/>
    </source>
</evidence>
<reference evidence="3 4" key="1">
    <citation type="submission" date="2014-02" db="EMBL/GenBank/DDBJ databases">
        <authorList>
            <person name="Sibley D."/>
            <person name="Venepally P."/>
            <person name="Karamycheva S."/>
            <person name="Hadjithomas M."/>
            <person name="Khan A."/>
            <person name="Brunk B."/>
            <person name="Roos D."/>
            <person name="Caler E."/>
            <person name="Lorenzi H."/>
        </authorList>
    </citation>
    <scope>NUCLEOTIDE SEQUENCE [LARGE SCALE GENOMIC DNA]</scope>
    <source>
        <strain evidence="3 4">GAB2-2007-GAL-DOM2</strain>
    </source>
</reference>
<keyword evidence="1" id="KW-1133">Transmembrane helix</keyword>
<accession>A0A086JGZ7</accession>
<keyword evidence="2" id="KW-0732">Signal</keyword>
<evidence type="ECO:0000256" key="2">
    <source>
        <dbReference type="SAM" id="SignalP"/>
    </source>
</evidence>
<sequence length="175" mass="18938">MNGPLRTVFSCLVVTSIIGTSAQGPEQVDLTITARDGDTGELSGTSSLFDDLTDVRHLRAMTHFGDSSNGIPDMYLNYMDTEPLRQFFEGVVSPSVKVSAGERFENAIRLVTWENMSVVAILWFSVIGVLVSFGLVLQFTLLGIKMCSQKCSKKSALPLVSRTVPSTTPAATKKA</sequence>
<dbReference type="AlphaFoldDB" id="A0A086JGZ7"/>
<evidence type="ECO:0000313" key="4">
    <source>
        <dbReference type="Proteomes" id="UP000028837"/>
    </source>
</evidence>
<dbReference type="Proteomes" id="UP000028837">
    <property type="component" value="Unassembled WGS sequence"/>
</dbReference>
<feature type="signal peptide" evidence="2">
    <location>
        <begin position="1"/>
        <end position="22"/>
    </location>
</feature>